<evidence type="ECO:0008006" key="3">
    <source>
        <dbReference type="Google" id="ProtNLM"/>
    </source>
</evidence>
<gene>
    <name evidence="1" type="ORF">PSQ40_19435</name>
</gene>
<proteinExistence type="predicted"/>
<reference evidence="1 2" key="1">
    <citation type="submission" date="2023-02" db="EMBL/GenBank/DDBJ databases">
        <title>Bacterial whole genomic sequence of Curvibacter sp. HBC61.</title>
        <authorList>
            <person name="Le V."/>
            <person name="Ko S.-R."/>
            <person name="Ahn C.-Y."/>
            <person name="Oh H.-M."/>
        </authorList>
    </citation>
    <scope>NUCLEOTIDE SEQUENCE [LARGE SCALE GENOMIC DNA]</scope>
    <source>
        <strain evidence="1 2">HBC61</strain>
    </source>
</reference>
<dbReference type="EMBL" id="JAQSIP010000012">
    <property type="protein sequence ID" value="MDD0840758.1"/>
    <property type="molecule type" value="Genomic_DNA"/>
</dbReference>
<accession>A0ABT5N6M6</accession>
<name>A0ABT5N6M6_9BURK</name>
<sequence length="122" mass="12396">MFFLVVLSLLAATATSLVNTQSSTLALDARGSQALKAAHAGLDLLAWQVLRNGGACQGSTLAAGALPGALAAFELVLSCRANSVADDGTGRAVTVYQLVAQAHTGTVGRDYVERQVSGVLVP</sequence>
<dbReference type="RefSeq" id="WP_273953541.1">
    <property type="nucleotide sequence ID" value="NZ_JAQSIP010000012.1"/>
</dbReference>
<organism evidence="1 2">
    <name type="scientific">Curvibacter cyanobacteriorum</name>
    <dbReference type="NCBI Taxonomy" id="3026422"/>
    <lineage>
        <taxon>Bacteria</taxon>
        <taxon>Pseudomonadati</taxon>
        <taxon>Pseudomonadota</taxon>
        <taxon>Betaproteobacteria</taxon>
        <taxon>Burkholderiales</taxon>
        <taxon>Comamonadaceae</taxon>
        <taxon>Curvibacter</taxon>
    </lineage>
</organism>
<evidence type="ECO:0000313" key="2">
    <source>
        <dbReference type="Proteomes" id="UP001528673"/>
    </source>
</evidence>
<keyword evidence="2" id="KW-1185">Reference proteome</keyword>
<dbReference type="Proteomes" id="UP001528673">
    <property type="component" value="Unassembled WGS sequence"/>
</dbReference>
<evidence type="ECO:0000313" key="1">
    <source>
        <dbReference type="EMBL" id="MDD0840758.1"/>
    </source>
</evidence>
<protein>
    <recommendedName>
        <fullName evidence="3">Pilus assembly protein MshP</fullName>
    </recommendedName>
</protein>
<comment type="caution">
    <text evidence="1">The sequence shown here is derived from an EMBL/GenBank/DDBJ whole genome shotgun (WGS) entry which is preliminary data.</text>
</comment>